<dbReference type="NCBIfam" id="TIGR01079">
    <property type="entry name" value="rplX_bact"/>
    <property type="match status" value="1"/>
</dbReference>
<evidence type="ECO:0000313" key="10">
    <source>
        <dbReference type="Proteomes" id="UP001379533"/>
    </source>
</evidence>
<dbReference type="InterPro" id="IPR008991">
    <property type="entry name" value="Translation_prot_SH3-like_sf"/>
</dbReference>
<dbReference type="InterPro" id="IPR014722">
    <property type="entry name" value="Rib_uL2_dom2"/>
</dbReference>
<evidence type="ECO:0000256" key="4">
    <source>
        <dbReference type="ARBA" id="ARBA00035206"/>
    </source>
</evidence>
<dbReference type="InterPro" id="IPR003256">
    <property type="entry name" value="Ribosomal_uL24"/>
</dbReference>
<comment type="function">
    <text evidence="5">One of two assembly initiator proteins, it binds directly to the 5'-end of the 23S rRNA, where it nucleates assembly of the 50S subunit.</text>
</comment>
<evidence type="ECO:0000256" key="6">
    <source>
        <dbReference type="RuleBase" id="RU003477"/>
    </source>
</evidence>
<dbReference type="HAMAP" id="MF_01326_B">
    <property type="entry name" value="Ribosomal_uL24_B"/>
    <property type="match status" value="1"/>
</dbReference>
<gene>
    <name evidence="5 9" type="primary">rplX</name>
    <name evidence="9" type="ORF">LZC95_38555</name>
</gene>
<dbReference type="PROSITE" id="PS01108">
    <property type="entry name" value="RIBOSOMAL_L24"/>
    <property type="match status" value="1"/>
</dbReference>
<keyword evidence="10" id="KW-1185">Reference proteome</keyword>
<organism evidence="9 10">
    <name type="scientific">Pendulispora brunnea</name>
    <dbReference type="NCBI Taxonomy" id="2905690"/>
    <lineage>
        <taxon>Bacteria</taxon>
        <taxon>Pseudomonadati</taxon>
        <taxon>Myxococcota</taxon>
        <taxon>Myxococcia</taxon>
        <taxon>Myxococcales</taxon>
        <taxon>Sorangiineae</taxon>
        <taxon>Pendulisporaceae</taxon>
        <taxon>Pendulispora</taxon>
    </lineage>
</organism>
<dbReference type="Gene3D" id="2.30.30.30">
    <property type="match status" value="1"/>
</dbReference>
<sequence length="111" mass="12270">MAARLHTGDTVVVITGKDKGKKGKIARILREDNRVVVEGVNLVHRHTRPTPRNPNGGIIEREQPIHASNVMLVDPSTGKPTRVHFKTDDKGNKIRVAKSGEEIAAPKREKK</sequence>
<dbReference type="CDD" id="cd06089">
    <property type="entry name" value="KOW_RPL26"/>
    <property type="match status" value="1"/>
</dbReference>
<evidence type="ECO:0000256" key="2">
    <source>
        <dbReference type="ARBA" id="ARBA00022980"/>
    </source>
</evidence>
<evidence type="ECO:0000256" key="5">
    <source>
        <dbReference type="HAMAP-Rule" id="MF_01326"/>
    </source>
</evidence>
<keyword evidence="5" id="KW-0699">rRNA-binding</keyword>
<comment type="function">
    <text evidence="5">One of the proteins that surrounds the polypeptide exit tunnel on the outside of the subunit.</text>
</comment>
<protein>
    <recommendedName>
        <fullName evidence="4 5">Large ribosomal subunit protein uL24</fullName>
    </recommendedName>
</protein>
<feature type="compositionally biased region" description="Basic and acidic residues" evidence="7">
    <location>
        <begin position="85"/>
        <end position="111"/>
    </location>
</feature>
<accession>A0ABZ2K7K9</accession>
<dbReference type="Pfam" id="PF17136">
    <property type="entry name" value="ribosomal_L24"/>
    <property type="match status" value="1"/>
</dbReference>
<name>A0ABZ2K7K9_9BACT</name>
<dbReference type="InterPro" id="IPR005824">
    <property type="entry name" value="KOW"/>
</dbReference>
<reference evidence="9 10" key="1">
    <citation type="submission" date="2021-12" db="EMBL/GenBank/DDBJ databases">
        <title>Discovery of the Pendulisporaceae a myxobacterial family with distinct sporulation behavior and unique specialized metabolism.</title>
        <authorList>
            <person name="Garcia R."/>
            <person name="Popoff A."/>
            <person name="Bader C.D."/>
            <person name="Loehr J."/>
            <person name="Walesch S."/>
            <person name="Walt C."/>
            <person name="Boldt J."/>
            <person name="Bunk B."/>
            <person name="Haeckl F.J.F.P.J."/>
            <person name="Gunesch A.P."/>
            <person name="Birkelbach J."/>
            <person name="Nuebel U."/>
            <person name="Pietschmann T."/>
            <person name="Bach T."/>
            <person name="Mueller R."/>
        </authorList>
    </citation>
    <scope>NUCLEOTIDE SEQUENCE [LARGE SCALE GENOMIC DNA]</scope>
    <source>
        <strain evidence="9 10">MSr12523</strain>
    </source>
</reference>
<dbReference type="PANTHER" id="PTHR12903">
    <property type="entry name" value="MITOCHONDRIAL RIBOSOMAL PROTEIN L24"/>
    <property type="match status" value="1"/>
</dbReference>
<evidence type="ECO:0000256" key="7">
    <source>
        <dbReference type="SAM" id="MobiDB-lite"/>
    </source>
</evidence>
<evidence type="ECO:0000259" key="8">
    <source>
        <dbReference type="SMART" id="SM00739"/>
    </source>
</evidence>
<dbReference type="SMART" id="SM00739">
    <property type="entry name" value="KOW"/>
    <property type="match status" value="1"/>
</dbReference>
<evidence type="ECO:0000256" key="3">
    <source>
        <dbReference type="ARBA" id="ARBA00023274"/>
    </source>
</evidence>
<feature type="region of interest" description="Disordered" evidence="7">
    <location>
        <begin position="72"/>
        <end position="111"/>
    </location>
</feature>
<proteinExistence type="inferred from homology"/>
<dbReference type="InterPro" id="IPR041988">
    <property type="entry name" value="Ribosomal_uL24_KOW"/>
</dbReference>
<dbReference type="GO" id="GO:0005840">
    <property type="term" value="C:ribosome"/>
    <property type="evidence" value="ECO:0007669"/>
    <property type="project" value="UniProtKB-KW"/>
</dbReference>
<feature type="domain" description="KOW" evidence="8">
    <location>
        <begin position="4"/>
        <end position="31"/>
    </location>
</feature>
<dbReference type="EMBL" id="CP089982">
    <property type="protein sequence ID" value="WXA92346.1"/>
    <property type="molecule type" value="Genomic_DNA"/>
</dbReference>
<keyword evidence="2 5" id="KW-0689">Ribosomal protein</keyword>
<evidence type="ECO:0000313" key="9">
    <source>
        <dbReference type="EMBL" id="WXA92346.1"/>
    </source>
</evidence>
<evidence type="ECO:0000256" key="1">
    <source>
        <dbReference type="ARBA" id="ARBA00010618"/>
    </source>
</evidence>
<dbReference type="RefSeq" id="WP_394842958.1">
    <property type="nucleotide sequence ID" value="NZ_CP089982.1"/>
</dbReference>
<keyword evidence="3 5" id="KW-0687">Ribonucleoprotein</keyword>
<dbReference type="Proteomes" id="UP001379533">
    <property type="component" value="Chromosome"/>
</dbReference>
<dbReference type="InterPro" id="IPR057264">
    <property type="entry name" value="Ribosomal_uL24_C"/>
</dbReference>
<keyword evidence="5" id="KW-0694">RNA-binding</keyword>
<comment type="similarity">
    <text evidence="1 5 6">Belongs to the universal ribosomal protein uL24 family.</text>
</comment>
<dbReference type="SUPFAM" id="SSF50104">
    <property type="entry name" value="Translation proteins SH3-like domain"/>
    <property type="match status" value="1"/>
</dbReference>
<dbReference type="InterPro" id="IPR005825">
    <property type="entry name" value="Ribosomal_uL24_CS"/>
</dbReference>
<dbReference type="Pfam" id="PF00467">
    <property type="entry name" value="KOW"/>
    <property type="match status" value="1"/>
</dbReference>
<comment type="subunit">
    <text evidence="5">Part of the 50S ribosomal subunit.</text>
</comment>